<dbReference type="AlphaFoldDB" id="A0A075IH38"/>
<evidence type="ECO:0000256" key="1">
    <source>
        <dbReference type="SAM" id="Phobius"/>
    </source>
</evidence>
<feature type="transmembrane region" description="Helical" evidence="1">
    <location>
        <begin position="29"/>
        <end position="48"/>
    </location>
</feature>
<protein>
    <submittedName>
        <fullName evidence="2">Uncharacterized protein</fullName>
    </submittedName>
</protein>
<evidence type="ECO:0000313" key="2">
    <source>
        <dbReference type="EMBL" id="AIF25628.1"/>
    </source>
</evidence>
<proteinExistence type="predicted"/>
<organism evidence="2">
    <name type="scientific">uncultured marine thaumarchaeote SAT1000_53_A12</name>
    <dbReference type="NCBI Taxonomy" id="1456422"/>
    <lineage>
        <taxon>Archaea</taxon>
        <taxon>Nitrososphaerota</taxon>
        <taxon>environmental samples</taxon>
    </lineage>
</organism>
<name>A0A075IH38_9ARCH</name>
<keyword evidence="1" id="KW-0472">Membrane</keyword>
<keyword evidence="1" id="KW-0812">Transmembrane</keyword>
<reference evidence="2" key="1">
    <citation type="journal article" date="2014" name="Genome Biol. Evol.">
        <title>Pangenome evidence for extensive interdomain horizontal transfer affecting lineage core and shell genes in uncultured planktonic thaumarchaeota and euryarchaeota.</title>
        <authorList>
            <person name="Deschamps P."/>
            <person name="Zivanovic Y."/>
            <person name="Moreira D."/>
            <person name="Rodriguez-Valera F."/>
            <person name="Lopez-Garcia P."/>
        </authorList>
    </citation>
    <scope>NUCLEOTIDE SEQUENCE</scope>
</reference>
<keyword evidence="1" id="KW-1133">Transmembrane helix</keyword>
<accession>A0A075IH38</accession>
<sequence>MLNTCYNVMKPDSGRKSFFSAGKPKNLPAFYFLVVAGIILMVLLFKWFV</sequence>
<dbReference type="EMBL" id="KF901296">
    <property type="protein sequence ID" value="AIF25628.1"/>
    <property type="molecule type" value="Genomic_DNA"/>
</dbReference>